<dbReference type="InterPro" id="IPR052347">
    <property type="entry name" value="Isochorismatase_Nicotinamidase"/>
</dbReference>
<organism evidence="10 11">
    <name type="scientific">Rufibacter radiotolerans</name>
    <dbReference type="NCBI Taxonomy" id="1379910"/>
    <lineage>
        <taxon>Bacteria</taxon>
        <taxon>Pseudomonadati</taxon>
        <taxon>Bacteroidota</taxon>
        <taxon>Cytophagia</taxon>
        <taxon>Cytophagales</taxon>
        <taxon>Hymenobacteraceae</taxon>
        <taxon>Rufibacter</taxon>
    </lineage>
</organism>
<evidence type="ECO:0000256" key="6">
    <source>
        <dbReference type="ARBA" id="ARBA00039017"/>
    </source>
</evidence>
<dbReference type="Pfam" id="PF00857">
    <property type="entry name" value="Isochorismatase"/>
    <property type="match status" value="1"/>
</dbReference>
<keyword evidence="11" id="KW-1185">Reference proteome</keyword>
<dbReference type="STRING" id="1379910.TH63_07290"/>
<dbReference type="EMBL" id="CP010777">
    <property type="protein sequence ID" value="AKQ45492.1"/>
    <property type="molecule type" value="Genomic_DNA"/>
</dbReference>
<evidence type="ECO:0000256" key="5">
    <source>
        <dbReference type="ARBA" id="ARBA00037900"/>
    </source>
</evidence>
<evidence type="ECO:0000256" key="1">
    <source>
        <dbReference type="ARBA" id="ARBA00006336"/>
    </source>
</evidence>
<evidence type="ECO:0000259" key="9">
    <source>
        <dbReference type="Pfam" id="PF00857"/>
    </source>
</evidence>
<proteinExistence type="inferred from homology"/>
<evidence type="ECO:0000313" key="10">
    <source>
        <dbReference type="EMBL" id="AKQ45492.1"/>
    </source>
</evidence>
<gene>
    <name evidence="10" type="ORF">TH63_07290</name>
</gene>
<dbReference type="KEGG" id="ruf:TH63_07290"/>
<reference evidence="10 11" key="1">
    <citation type="submission" date="2015-01" db="EMBL/GenBank/DDBJ databases">
        <title>Rufibacter sp./DG31D/ whole genome sequencing.</title>
        <authorList>
            <person name="Kim M.K."/>
            <person name="Srinivasan S."/>
            <person name="Lee J.-J."/>
        </authorList>
    </citation>
    <scope>NUCLEOTIDE SEQUENCE [LARGE SCALE GENOMIC DNA]</scope>
    <source>
        <strain evidence="10 11">DG31D</strain>
    </source>
</reference>
<dbReference type="AlphaFoldDB" id="A0A0H4VNP1"/>
<evidence type="ECO:0000256" key="8">
    <source>
        <dbReference type="ARBA" id="ARBA00072277"/>
    </source>
</evidence>
<dbReference type="GO" id="GO:0019363">
    <property type="term" value="P:pyridine nucleotide biosynthetic process"/>
    <property type="evidence" value="ECO:0007669"/>
    <property type="project" value="UniProtKB-KW"/>
</dbReference>
<feature type="domain" description="Isochorismatase-like" evidence="9">
    <location>
        <begin position="3"/>
        <end position="196"/>
    </location>
</feature>
<dbReference type="RefSeq" id="WP_048920370.1">
    <property type="nucleotide sequence ID" value="NZ_CP010777.1"/>
</dbReference>
<dbReference type="SUPFAM" id="SSF52499">
    <property type="entry name" value="Isochorismatase-like hydrolases"/>
    <property type="match status" value="1"/>
</dbReference>
<dbReference type="Gene3D" id="3.40.50.850">
    <property type="entry name" value="Isochorismatase-like"/>
    <property type="match status" value="1"/>
</dbReference>
<dbReference type="InterPro" id="IPR000868">
    <property type="entry name" value="Isochorismatase-like_dom"/>
</dbReference>
<dbReference type="CDD" id="cd01011">
    <property type="entry name" value="nicotinamidase"/>
    <property type="match status" value="1"/>
</dbReference>
<name>A0A0H4VNP1_9BACT</name>
<accession>A0A0H4VNP1</accession>
<protein>
    <recommendedName>
        <fullName evidence="8">Nicotinamidase</fullName>
        <ecNumber evidence="6">3.5.1.19</ecNumber>
    </recommendedName>
    <alternativeName>
        <fullName evidence="7">Nicotinamide deamidase</fullName>
    </alternativeName>
</protein>
<sequence length="202" mass="22080">MKALILIDIQNDFIPGGALAVPGGETIIPLVNQLQGQFDLVVATQDWHPAHHKSFASQHPGKNVFETVDLHGMDQVLWPDHCVQGTEGADFSPLLEMNRVEAIFRKGTDPEIDSYSGFFDNGYRKSTAMGVYLRGKGVKEVYLVGLAADYCVYFTALDALKEGFATHFIEEATRPISPEGFEKAKADLASKGGNILPVNTLL</sequence>
<dbReference type="Proteomes" id="UP000036458">
    <property type="component" value="Chromosome"/>
</dbReference>
<dbReference type="EC" id="3.5.1.19" evidence="6"/>
<dbReference type="PANTHER" id="PTHR11080:SF2">
    <property type="entry name" value="LD05707P"/>
    <property type="match status" value="1"/>
</dbReference>
<dbReference type="FunFam" id="3.40.50.850:FF:000006">
    <property type="entry name" value="Bifunctional pyrazinamidase/nicotinamidase"/>
    <property type="match status" value="1"/>
</dbReference>
<keyword evidence="4" id="KW-0378">Hydrolase</keyword>
<comment type="similarity">
    <text evidence="1">Belongs to the isochorismatase family.</text>
</comment>
<dbReference type="InterPro" id="IPR036380">
    <property type="entry name" value="Isochorismatase-like_sf"/>
</dbReference>
<dbReference type="NCBIfam" id="NF008623">
    <property type="entry name" value="PRK11609.1"/>
    <property type="match status" value="1"/>
</dbReference>
<keyword evidence="2" id="KW-0662">Pyridine nucleotide biosynthesis</keyword>
<evidence type="ECO:0000256" key="2">
    <source>
        <dbReference type="ARBA" id="ARBA00022642"/>
    </source>
</evidence>
<comment type="pathway">
    <text evidence="5">Cofactor biosynthesis; nicotinate biosynthesis; nicotinate from nicotinamide: step 1/1.</text>
</comment>
<dbReference type="PATRIC" id="fig|1379910.4.peg.1598"/>
<evidence type="ECO:0000256" key="7">
    <source>
        <dbReference type="ARBA" id="ARBA00043224"/>
    </source>
</evidence>
<evidence type="ECO:0000313" key="11">
    <source>
        <dbReference type="Proteomes" id="UP000036458"/>
    </source>
</evidence>
<keyword evidence="3" id="KW-0479">Metal-binding</keyword>
<dbReference type="GO" id="GO:0046872">
    <property type="term" value="F:metal ion binding"/>
    <property type="evidence" value="ECO:0007669"/>
    <property type="project" value="UniProtKB-KW"/>
</dbReference>
<evidence type="ECO:0000256" key="3">
    <source>
        <dbReference type="ARBA" id="ARBA00022723"/>
    </source>
</evidence>
<evidence type="ECO:0000256" key="4">
    <source>
        <dbReference type="ARBA" id="ARBA00022801"/>
    </source>
</evidence>
<dbReference type="GO" id="GO:0008936">
    <property type="term" value="F:nicotinamidase activity"/>
    <property type="evidence" value="ECO:0007669"/>
    <property type="project" value="UniProtKB-EC"/>
</dbReference>
<dbReference type="OrthoDB" id="9791276at2"/>
<dbReference type="PANTHER" id="PTHR11080">
    <property type="entry name" value="PYRAZINAMIDASE/NICOTINAMIDASE"/>
    <property type="match status" value="1"/>
</dbReference>